<dbReference type="GO" id="GO:0009116">
    <property type="term" value="P:nucleoside metabolic process"/>
    <property type="evidence" value="ECO:0007669"/>
    <property type="project" value="InterPro"/>
</dbReference>
<evidence type="ECO:0000259" key="1">
    <source>
        <dbReference type="Pfam" id="PF01048"/>
    </source>
</evidence>
<dbReference type="Proteomes" id="UP000192050">
    <property type="component" value="Chromosome"/>
</dbReference>
<gene>
    <name evidence="2" type="ORF">FAD_1110</name>
</gene>
<dbReference type="InterPro" id="IPR000845">
    <property type="entry name" value="Nucleoside_phosphorylase_d"/>
</dbReference>
<accession>A0A1V0N4G0</accession>
<dbReference type="Gene3D" id="3.40.50.1580">
    <property type="entry name" value="Nucleoside phosphorylase domain"/>
    <property type="match status" value="1"/>
</dbReference>
<name>A0A1V0N4G0_9ARCH</name>
<organism evidence="2 3">
    <name type="scientific">Ferroplasma acidiphilum</name>
    <dbReference type="NCBI Taxonomy" id="74969"/>
    <lineage>
        <taxon>Archaea</taxon>
        <taxon>Methanobacteriati</taxon>
        <taxon>Thermoplasmatota</taxon>
        <taxon>Thermoplasmata</taxon>
        <taxon>Thermoplasmatales</taxon>
        <taxon>Ferroplasmaceae</taxon>
        <taxon>Ferroplasma</taxon>
    </lineage>
</organism>
<sequence>MVFKSKKGDIAGNALVVANVDRFNMVKNKLSDIKLVNDFMGYYTYTGFYENKRLTLSWSGIGNTSLALDTLELYKLGAKNIIRFGSTASINKNIKPGSYVMPISYSHNNGGLFNEEIKDNLSISLSADYDLLKKFDLNLKDYEHYITDAFTTDSQKVRTNEFIDKLNKLGIDNLDMEGSALYLNSKLYNFKALSVLTVYSNLITGESLSLEEIREKEEILFKIIVDSI</sequence>
<dbReference type="PANTHER" id="PTHR43691:SF11">
    <property type="entry name" value="FI09636P-RELATED"/>
    <property type="match status" value="1"/>
</dbReference>
<dbReference type="InterPro" id="IPR035994">
    <property type="entry name" value="Nucleoside_phosphorylase_sf"/>
</dbReference>
<dbReference type="GO" id="GO:0003824">
    <property type="term" value="F:catalytic activity"/>
    <property type="evidence" value="ECO:0007669"/>
    <property type="project" value="InterPro"/>
</dbReference>
<evidence type="ECO:0000313" key="2">
    <source>
        <dbReference type="EMBL" id="ARD84986.1"/>
    </source>
</evidence>
<proteinExistence type="predicted"/>
<dbReference type="OrthoDB" id="372263at2157"/>
<evidence type="ECO:0000313" key="3">
    <source>
        <dbReference type="Proteomes" id="UP000192050"/>
    </source>
</evidence>
<reference evidence="2 3" key="1">
    <citation type="submission" date="2011-10" db="EMBL/GenBank/DDBJ databases">
        <title>Metabolic and evolutionary patterns in the extreme acidophile Ferroplasma acidiphilum.</title>
        <authorList>
            <person name="Golyshina O.V."/>
            <person name="Kozyavkin S.A."/>
            <person name="Tatusov R.L."/>
            <person name="Slesarev A.I."/>
            <person name="Golyshin P.N."/>
        </authorList>
    </citation>
    <scope>NUCLEOTIDE SEQUENCE [LARGE SCALE GENOMIC DNA]</scope>
    <source>
        <strain evidence="3">Y</strain>
    </source>
</reference>
<dbReference type="GO" id="GO:0005829">
    <property type="term" value="C:cytosol"/>
    <property type="evidence" value="ECO:0007669"/>
    <property type="project" value="TreeGrafter"/>
</dbReference>
<dbReference type="SUPFAM" id="SSF53167">
    <property type="entry name" value="Purine and uridine phosphorylases"/>
    <property type="match status" value="1"/>
</dbReference>
<dbReference type="GeneID" id="84217708"/>
<dbReference type="EMBL" id="CP015363">
    <property type="protein sequence ID" value="ARD84986.1"/>
    <property type="molecule type" value="Genomic_DNA"/>
</dbReference>
<dbReference type="STRING" id="74969.FAD_1110"/>
<protein>
    <submittedName>
        <fullName evidence="2">Purine nucleoside phosphorylase</fullName>
    </submittedName>
</protein>
<dbReference type="PANTHER" id="PTHR43691">
    <property type="entry name" value="URIDINE PHOSPHORYLASE"/>
    <property type="match status" value="1"/>
</dbReference>
<dbReference type="KEGG" id="fai:FAD_1110"/>
<dbReference type="AlphaFoldDB" id="A0A1V0N4G0"/>
<dbReference type="Pfam" id="PF01048">
    <property type="entry name" value="PNP_UDP_1"/>
    <property type="match status" value="1"/>
</dbReference>
<feature type="domain" description="Nucleoside phosphorylase" evidence="1">
    <location>
        <begin position="14"/>
        <end position="217"/>
    </location>
</feature>
<dbReference type="RefSeq" id="WP_081142481.1">
    <property type="nucleotide sequence ID" value="NZ_CP015363.1"/>
</dbReference>
<keyword evidence="3" id="KW-1185">Reference proteome</keyword>